<comment type="cofactor">
    <cofactor evidence="5">
        <name>Fe(2+)</name>
        <dbReference type="ChEBI" id="CHEBI:29033"/>
    </cofactor>
    <text evidence="5">Binds 1 Fe(2+) ion per subunit.</text>
</comment>
<dbReference type="GO" id="GO:0016121">
    <property type="term" value="P:carotene catabolic process"/>
    <property type="evidence" value="ECO:0007669"/>
    <property type="project" value="TreeGrafter"/>
</dbReference>
<dbReference type="AlphaFoldDB" id="A0AAE0X1U1"/>
<comment type="similarity">
    <text evidence="1">Belongs to the carotenoid oxygenase family.</text>
</comment>
<evidence type="ECO:0000256" key="2">
    <source>
        <dbReference type="ARBA" id="ARBA00022723"/>
    </source>
</evidence>
<feature type="binding site" evidence="5">
    <location>
        <position position="268"/>
    </location>
    <ligand>
        <name>Fe cation</name>
        <dbReference type="ChEBI" id="CHEBI:24875"/>
        <note>catalytic</note>
    </ligand>
</feature>
<keyword evidence="2 5" id="KW-0479">Metal-binding</keyword>
<feature type="binding site" evidence="5">
    <location>
        <position position="320"/>
    </location>
    <ligand>
        <name>Fe cation</name>
        <dbReference type="ChEBI" id="CHEBI:24875"/>
        <note>catalytic</note>
    </ligand>
</feature>
<dbReference type="PANTHER" id="PTHR10543">
    <property type="entry name" value="BETA-CAROTENE DIOXYGENASE"/>
    <property type="match status" value="1"/>
</dbReference>
<evidence type="ECO:0000256" key="5">
    <source>
        <dbReference type="PIRSR" id="PIRSR604294-1"/>
    </source>
</evidence>
<dbReference type="PANTHER" id="PTHR10543:SF24">
    <property type="entry name" value="CAROTENOID ISOMEROOXYGENASE"/>
    <property type="match status" value="1"/>
</dbReference>
<sequence>MATTAYNATGKPITRHEADEEQDLEESLRNFGSAAYMEWPNEAGFDGLTEERGPIKLSVLGTIPTWACGSLYRTGPGVYKVEDTPIGTFYTTHWFDGLAHTHRFDIVVLGEDDLVEVFYSSRRQADQMMDHIKKHGDRTYYSFGQRRDPCLGLFAKIMSTWNAARTKMEDRWIENISVAVLPDFPGLDAAAGNIVERVAASRSTAPKPTARSTSPAKGGHQTRLPKNVWISTDNSMLKQIDSRTLEPIGFATQRLLHPDLKGPLSCAHAQRDPLTGDVYNFNQEFGRETTYHIFQTSAATGQTSILATIRRPDVKPAYIHSFYLSPSFVILCVPSSHIAMMGMRIMWERNVHDSIEPFDASKKCKWLVVDRLHGKGVVAEFVTPAGFFFHTINAFEERDDDDMKDGTLSLFCDVIEYSNLEVMSSLYYDVLLMKDGAEKRFWGNEQRTRDAMTHMARYNFRIHAPDISRDSNAQLIPPKISTLEPASPVKVFDIPAPHSGELPTINPRFATKHHRYVYSLAYRGRSTVMDGIVKTDTLTREVLFWDNPHGHTPGEAIFVPRPQGTREDDGVLLSVVLDGHNQTSYLLCLDATTMLEQGRAEVGFAVAFGFHGVHVTS</sequence>
<feature type="binding site" evidence="5">
    <location>
        <position position="611"/>
    </location>
    <ligand>
        <name>Fe cation</name>
        <dbReference type="ChEBI" id="CHEBI:24875"/>
        <note>catalytic</note>
    </ligand>
</feature>
<evidence type="ECO:0000256" key="3">
    <source>
        <dbReference type="ARBA" id="ARBA00023002"/>
    </source>
</evidence>
<name>A0AAE0X1U1_9PEZI</name>
<keyword evidence="8" id="KW-1185">Reference proteome</keyword>
<evidence type="ECO:0000313" key="7">
    <source>
        <dbReference type="EMBL" id="KAK3682990.1"/>
    </source>
</evidence>
<feature type="region of interest" description="Disordered" evidence="6">
    <location>
        <begin position="200"/>
        <end position="223"/>
    </location>
</feature>
<dbReference type="GO" id="GO:0046872">
    <property type="term" value="F:metal ion binding"/>
    <property type="evidence" value="ECO:0007669"/>
    <property type="project" value="UniProtKB-KW"/>
</dbReference>
<accession>A0AAE0X1U1</accession>
<reference evidence="7" key="2">
    <citation type="submission" date="2023-06" db="EMBL/GenBank/DDBJ databases">
        <authorList>
            <consortium name="Lawrence Berkeley National Laboratory"/>
            <person name="Haridas S."/>
            <person name="Hensen N."/>
            <person name="Bonometti L."/>
            <person name="Westerberg I."/>
            <person name="Brannstrom I.O."/>
            <person name="Guillou S."/>
            <person name="Cros-Aarteil S."/>
            <person name="Calhoun S."/>
            <person name="Kuo A."/>
            <person name="Mondo S."/>
            <person name="Pangilinan J."/>
            <person name="Riley R."/>
            <person name="Labutti K."/>
            <person name="Andreopoulos B."/>
            <person name="Lipzen A."/>
            <person name="Chen C."/>
            <person name="Yanf M."/>
            <person name="Daum C."/>
            <person name="Ng V."/>
            <person name="Clum A."/>
            <person name="Steindorff A."/>
            <person name="Ohm R."/>
            <person name="Martin F."/>
            <person name="Silar P."/>
            <person name="Natvig D."/>
            <person name="Lalanne C."/>
            <person name="Gautier V."/>
            <person name="Ament-Velasquez S.L."/>
            <person name="Kruys A."/>
            <person name="Hutchinson M.I."/>
            <person name="Powell A.J."/>
            <person name="Barry K."/>
            <person name="Miller A.N."/>
            <person name="Grigoriev I.V."/>
            <person name="Debuchy R."/>
            <person name="Gladieux P."/>
            <person name="Thoren M.H."/>
            <person name="Johannesson H."/>
        </authorList>
    </citation>
    <scope>NUCLEOTIDE SEQUENCE</scope>
    <source>
        <strain evidence="7">CBS 314.62</strain>
    </source>
</reference>
<evidence type="ECO:0000256" key="1">
    <source>
        <dbReference type="ARBA" id="ARBA00006787"/>
    </source>
</evidence>
<proteinExistence type="inferred from homology"/>
<comment type="caution">
    <text evidence="7">The sequence shown here is derived from an EMBL/GenBank/DDBJ whole genome shotgun (WGS) entry which is preliminary data.</text>
</comment>
<gene>
    <name evidence="7" type="ORF">B0T22DRAFT_297926</name>
</gene>
<keyword evidence="3" id="KW-0560">Oxidoreductase</keyword>
<dbReference type="Proteomes" id="UP001270362">
    <property type="component" value="Unassembled WGS sequence"/>
</dbReference>
<protein>
    <submittedName>
        <fullName evidence="7">Carotenoid oxygenase</fullName>
    </submittedName>
</protein>
<feature type="compositionally biased region" description="Polar residues" evidence="6">
    <location>
        <begin position="201"/>
        <end position="215"/>
    </location>
</feature>
<evidence type="ECO:0000313" key="8">
    <source>
        <dbReference type="Proteomes" id="UP001270362"/>
    </source>
</evidence>
<feature type="binding site" evidence="5">
    <location>
        <position position="390"/>
    </location>
    <ligand>
        <name>Fe cation</name>
        <dbReference type="ChEBI" id="CHEBI:24875"/>
        <note>catalytic</note>
    </ligand>
</feature>
<feature type="region of interest" description="Disordered" evidence="6">
    <location>
        <begin position="1"/>
        <end position="22"/>
    </location>
</feature>
<keyword evidence="4 5" id="KW-0408">Iron</keyword>
<evidence type="ECO:0000256" key="6">
    <source>
        <dbReference type="SAM" id="MobiDB-lite"/>
    </source>
</evidence>
<evidence type="ECO:0000256" key="4">
    <source>
        <dbReference type="ARBA" id="ARBA00023004"/>
    </source>
</evidence>
<dbReference type="GO" id="GO:0010436">
    <property type="term" value="F:carotenoid dioxygenase activity"/>
    <property type="evidence" value="ECO:0007669"/>
    <property type="project" value="TreeGrafter"/>
</dbReference>
<dbReference type="InterPro" id="IPR004294">
    <property type="entry name" value="Carotenoid_Oase"/>
</dbReference>
<organism evidence="7 8">
    <name type="scientific">Podospora appendiculata</name>
    <dbReference type="NCBI Taxonomy" id="314037"/>
    <lineage>
        <taxon>Eukaryota</taxon>
        <taxon>Fungi</taxon>
        <taxon>Dikarya</taxon>
        <taxon>Ascomycota</taxon>
        <taxon>Pezizomycotina</taxon>
        <taxon>Sordariomycetes</taxon>
        <taxon>Sordariomycetidae</taxon>
        <taxon>Sordariales</taxon>
        <taxon>Podosporaceae</taxon>
        <taxon>Podospora</taxon>
    </lineage>
</organism>
<dbReference type="EMBL" id="JAULSO010000005">
    <property type="protein sequence ID" value="KAK3682990.1"/>
    <property type="molecule type" value="Genomic_DNA"/>
</dbReference>
<reference evidence="7" key="1">
    <citation type="journal article" date="2023" name="Mol. Phylogenet. Evol.">
        <title>Genome-scale phylogeny and comparative genomics of the fungal order Sordariales.</title>
        <authorList>
            <person name="Hensen N."/>
            <person name="Bonometti L."/>
            <person name="Westerberg I."/>
            <person name="Brannstrom I.O."/>
            <person name="Guillou S."/>
            <person name="Cros-Aarteil S."/>
            <person name="Calhoun S."/>
            <person name="Haridas S."/>
            <person name="Kuo A."/>
            <person name="Mondo S."/>
            <person name="Pangilinan J."/>
            <person name="Riley R."/>
            <person name="LaButti K."/>
            <person name="Andreopoulos B."/>
            <person name="Lipzen A."/>
            <person name="Chen C."/>
            <person name="Yan M."/>
            <person name="Daum C."/>
            <person name="Ng V."/>
            <person name="Clum A."/>
            <person name="Steindorff A."/>
            <person name="Ohm R.A."/>
            <person name="Martin F."/>
            <person name="Silar P."/>
            <person name="Natvig D.O."/>
            <person name="Lalanne C."/>
            <person name="Gautier V."/>
            <person name="Ament-Velasquez S.L."/>
            <person name="Kruys A."/>
            <person name="Hutchinson M.I."/>
            <person name="Powell A.J."/>
            <person name="Barry K."/>
            <person name="Miller A.N."/>
            <person name="Grigoriev I.V."/>
            <person name="Debuchy R."/>
            <person name="Gladieux P."/>
            <person name="Hiltunen Thoren M."/>
            <person name="Johannesson H."/>
        </authorList>
    </citation>
    <scope>NUCLEOTIDE SEQUENCE</scope>
    <source>
        <strain evidence="7">CBS 314.62</strain>
    </source>
</reference>
<dbReference type="Pfam" id="PF03055">
    <property type="entry name" value="RPE65"/>
    <property type="match status" value="1"/>
</dbReference>